<dbReference type="PANTHER" id="PTHR12993">
    <property type="entry name" value="N-ACETYLGLUCOSAMINYL-PHOSPHATIDYLINOSITOL DE-N-ACETYLASE-RELATED"/>
    <property type="match status" value="1"/>
</dbReference>
<evidence type="ECO:0000313" key="3">
    <source>
        <dbReference type="Proteomes" id="UP000297496"/>
    </source>
</evidence>
<protein>
    <submittedName>
        <fullName evidence="2">PIG-L family deacetylase</fullName>
    </submittedName>
</protein>
<dbReference type="Gene3D" id="3.40.50.10320">
    <property type="entry name" value="LmbE-like"/>
    <property type="match status" value="1"/>
</dbReference>
<organism evidence="2 3">
    <name type="scientific">Nocardioides eburneiflavus</name>
    <dbReference type="NCBI Taxonomy" id="2518372"/>
    <lineage>
        <taxon>Bacteria</taxon>
        <taxon>Bacillati</taxon>
        <taxon>Actinomycetota</taxon>
        <taxon>Actinomycetes</taxon>
        <taxon>Propionibacteriales</taxon>
        <taxon>Nocardioidaceae</taxon>
        <taxon>Nocardioides</taxon>
    </lineage>
</organism>
<dbReference type="Proteomes" id="UP000297496">
    <property type="component" value="Unassembled WGS sequence"/>
</dbReference>
<gene>
    <name evidence="2" type="ORF">EXE59_08430</name>
</gene>
<sequence length="217" mass="23886">MRDLHLPAGPLQVVAVGAHPDDVEIGCGGTLLALRERPGVEVHHLVLTGSPERRLEAEDAAVAFNGTGVGVTFGQLPDSRLPDHWSAVKDLLEDAARSHPAPDLVLAPRRDDSHQDHRLLAELVPTVWRDSLVLHYEIPKWDGDLGRVTHYVPLDAEQARLKAELLTKVYPSQVGRDWWDDETFLALMRLRGVECRAPYAEGFLIGKARLDLVGSGA</sequence>
<evidence type="ECO:0000313" key="2">
    <source>
        <dbReference type="EMBL" id="TGN63976.1"/>
    </source>
</evidence>
<dbReference type="GO" id="GO:0016137">
    <property type="term" value="P:glycoside metabolic process"/>
    <property type="evidence" value="ECO:0007669"/>
    <property type="project" value="UniProtKB-ARBA"/>
</dbReference>
<dbReference type="GO" id="GO:0016811">
    <property type="term" value="F:hydrolase activity, acting on carbon-nitrogen (but not peptide) bonds, in linear amides"/>
    <property type="evidence" value="ECO:0007669"/>
    <property type="project" value="TreeGrafter"/>
</dbReference>
<comment type="caution">
    <text evidence="2">The sequence shown here is derived from an EMBL/GenBank/DDBJ whole genome shotgun (WGS) entry which is preliminary data.</text>
</comment>
<dbReference type="OrthoDB" id="3514174at2"/>
<dbReference type="InterPro" id="IPR003737">
    <property type="entry name" value="GlcNAc_PI_deacetylase-related"/>
</dbReference>
<dbReference type="InterPro" id="IPR024078">
    <property type="entry name" value="LmbE-like_dom_sf"/>
</dbReference>
<dbReference type="SUPFAM" id="SSF102588">
    <property type="entry name" value="LmbE-like"/>
    <property type="match status" value="1"/>
</dbReference>
<dbReference type="PANTHER" id="PTHR12993:SF30">
    <property type="entry name" value="N-ACETYL-ALPHA-D-GLUCOSAMINYL L-MALATE DEACETYLASE 1"/>
    <property type="match status" value="1"/>
</dbReference>
<keyword evidence="1" id="KW-0862">Zinc</keyword>
<keyword evidence="3" id="KW-1185">Reference proteome</keyword>
<dbReference type="RefSeq" id="WP_135838506.1">
    <property type="nucleotide sequence ID" value="NZ_SRRO01000001.1"/>
</dbReference>
<accession>A0A4Z1C9I5</accession>
<dbReference type="AlphaFoldDB" id="A0A4Z1C9I5"/>
<name>A0A4Z1C9I5_9ACTN</name>
<reference evidence="2 3" key="1">
    <citation type="submission" date="2019-04" db="EMBL/GenBank/DDBJ databases">
        <title>Three New Species of Nocardioides, Nocardioides euryhalodurans sp. nov., Nocardioides seonyuensis sp. nov. and Nocardioides eburneoflavus sp. nov. Isolated from Soil.</title>
        <authorList>
            <person name="Roh S.G."/>
            <person name="Lee C."/>
            <person name="Kim M.-K."/>
            <person name="Kim S.B."/>
        </authorList>
    </citation>
    <scope>NUCLEOTIDE SEQUENCE [LARGE SCALE GENOMIC DNA]</scope>
    <source>
        <strain evidence="2 3">MMS17-SY213</strain>
    </source>
</reference>
<dbReference type="EMBL" id="SRRO01000001">
    <property type="protein sequence ID" value="TGN63976.1"/>
    <property type="molecule type" value="Genomic_DNA"/>
</dbReference>
<dbReference type="Pfam" id="PF02585">
    <property type="entry name" value="PIG-L"/>
    <property type="match status" value="1"/>
</dbReference>
<proteinExistence type="predicted"/>
<evidence type="ECO:0000256" key="1">
    <source>
        <dbReference type="ARBA" id="ARBA00022833"/>
    </source>
</evidence>